<evidence type="ECO:0000256" key="2">
    <source>
        <dbReference type="SAM" id="MobiDB-lite"/>
    </source>
</evidence>
<dbReference type="GO" id="GO:0008270">
    <property type="term" value="F:zinc ion binding"/>
    <property type="evidence" value="ECO:0007669"/>
    <property type="project" value="UniProtKB-KW"/>
</dbReference>
<evidence type="ECO:0000313" key="5">
    <source>
        <dbReference type="Proteomes" id="UP000825935"/>
    </source>
</evidence>
<comment type="caution">
    <text evidence="4">The sequence shown here is derived from an EMBL/GenBank/DDBJ whole genome shotgun (WGS) entry which is preliminary data.</text>
</comment>
<sequence>MDYLRQGVNKSIDNYIERMETLVRKMGANAPNEDTLKRRFIAGLRDPSTQQHISLSRPATLVASKDVARVWEEVQLGQQQRQELLFEPMLGTNVGPTSVTTQTNPAATPPAFMDATNTPQEVKPVLTEERIIEIVAQAVKAATLTHEAYVVRQEVAPEPSQGVFRSNIFCAKCRGYGHMATECPTVSRLYVEPRIFCNFFKRNNHTEDECRDKGRWLNNRNYAYQGLPGQSEPPVPRWGPRPTYAYGGQGQVGGYQRPEPQTQRRTGLPECWQCGCLGHIQAHCPNARKQEDFIPMCQYCNREGHYDVDCPQQRNDYGQGQRGIDTSTYAQPQPQPMMQPQEANQGKEKGKEPMVVVVTRAQEYTRGNSVQVNDDEDTHRQGDLDEEDKVEVLPPITRKFVPGVPPFPERLKVQEKLPKKKQVEVGMDIVQRLAETEVTLDLATLLRCSPTCRKQFYNEFIKKPRKAKRKEKVDEVVLGTIQSITTQVDSNASAVIVEINGYAVPGAQLDSGAAVNLMIEYMMKALGLTQLEHTPMSLRMADQTQVKPAGLIRNVQTIIGGIEFSVDYLVVRPRSTETTFSILLGRPWLMQVDCVHDWRTGFITIGPKINRIQMQVTPKEDAKKTVLIKELERKVVENEKITKAFCKMDLTYKQQGKVNQRWASIRTQ</sequence>
<dbReference type="InterPro" id="IPR036875">
    <property type="entry name" value="Znf_CCHC_sf"/>
</dbReference>
<dbReference type="SMART" id="SM00343">
    <property type="entry name" value="ZnF_C2HC"/>
    <property type="match status" value="3"/>
</dbReference>
<proteinExistence type="predicted"/>
<evidence type="ECO:0000259" key="3">
    <source>
        <dbReference type="PROSITE" id="PS50158"/>
    </source>
</evidence>
<dbReference type="AlphaFoldDB" id="A0A8T2SLD5"/>
<name>A0A8T2SLD5_CERRI</name>
<protein>
    <recommendedName>
        <fullName evidence="3">CCHC-type domain-containing protein</fullName>
    </recommendedName>
</protein>
<dbReference type="Pfam" id="PF00098">
    <property type="entry name" value="zf-CCHC"/>
    <property type="match status" value="1"/>
</dbReference>
<dbReference type="CDD" id="cd00303">
    <property type="entry name" value="retropepsin_like"/>
    <property type="match status" value="1"/>
</dbReference>
<dbReference type="SUPFAM" id="SSF50630">
    <property type="entry name" value="Acid proteases"/>
    <property type="match status" value="1"/>
</dbReference>
<dbReference type="GO" id="GO:0003676">
    <property type="term" value="F:nucleic acid binding"/>
    <property type="evidence" value="ECO:0007669"/>
    <property type="project" value="InterPro"/>
</dbReference>
<gene>
    <name evidence="4" type="ORF">KP509_19G034200</name>
</gene>
<keyword evidence="1" id="KW-0479">Metal-binding</keyword>
<dbReference type="InterPro" id="IPR021109">
    <property type="entry name" value="Peptidase_aspartic_dom_sf"/>
</dbReference>
<dbReference type="PANTHER" id="PTHR33067:SF9">
    <property type="entry name" value="RNA-DIRECTED DNA POLYMERASE"/>
    <property type="match status" value="1"/>
</dbReference>
<feature type="region of interest" description="Disordered" evidence="2">
    <location>
        <begin position="321"/>
        <end position="351"/>
    </location>
</feature>
<feature type="domain" description="CCHC-type" evidence="3">
    <location>
        <begin position="271"/>
        <end position="286"/>
    </location>
</feature>
<keyword evidence="5" id="KW-1185">Reference proteome</keyword>
<dbReference type="Gene3D" id="2.40.70.10">
    <property type="entry name" value="Acid Proteases"/>
    <property type="match status" value="1"/>
</dbReference>
<feature type="compositionally biased region" description="Polar residues" evidence="2">
    <location>
        <begin position="321"/>
        <end position="330"/>
    </location>
</feature>
<dbReference type="SUPFAM" id="SSF57756">
    <property type="entry name" value="Retrovirus zinc finger-like domains"/>
    <property type="match status" value="2"/>
</dbReference>
<keyword evidence="1" id="KW-0863">Zinc-finger</keyword>
<evidence type="ECO:0000256" key="1">
    <source>
        <dbReference type="PROSITE-ProRule" id="PRU00047"/>
    </source>
</evidence>
<evidence type="ECO:0000313" key="4">
    <source>
        <dbReference type="EMBL" id="KAH7352207.1"/>
    </source>
</evidence>
<dbReference type="InterPro" id="IPR001878">
    <property type="entry name" value="Znf_CCHC"/>
</dbReference>
<dbReference type="PROSITE" id="PS50158">
    <property type="entry name" value="ZF_CCHC"/>
    <property type="match status" value="2"/>
</dbReference>
<dbReference type="EMBL" id="CM035424">
    <property type="protein sequence ID" value="KAH7352207.1"/>
    <property type="molecule type" value="Genomic_DNA"/>
</dbReference>
<dbReference type="PANTHER" id="PTHR33067">
    <property type="entry name" value="RNA-DIRECTED DNA POLYMERASE-RELATED"/>
    <property type="match status" value="1"/>
</dbReference>
<dbReference type="Proteomes" id="UP000825935">
    <property type="component" value="Chromosome 19"/>
</dbReference>
<feature type="domain" description="CCHC-type" evidence="3">
    <location>
        <begin position="297"/>
        <end position="312"/>
    </location>
</feature>
<organism evidence="4 5">
    <name type="scientific">Ceratopteris richardii</name>
    <name type="common">Triangle waterfern</name>
    <dbReference type="NCBI Taxonomy" id="49495"/>
    <lineage>
        <taxon>Eukaryota</taxon>
        <taxon>Viridiplantae</taxon>
        <taxon>Streptophyta</taxon>
        <taxon>Embryophyta</taxon>
        <taxon>Tracheophyta</taxon>
        <taxon>Polypodiopsida</taxon>
        <taxon>Polypodiidae</taxon>
        <taxon>Polypodiales</taxon>
        <taxon>Pteridineae</taxon>
        <taxon>Pteridaceae</taxon>
        <taxon>Parkerioideae</taxon>
        <taxon>Ceratopteris</taxon>
    </lineage>
</organism>
<accession>A0A8T2SLD5</accession>
<dbReference type="Gene3D" id="4.10.60.10">
    <property type="entry name" value="Zinc finger, CCHC-type"/>
    <property type="match status" value="1"/>
</dbReference>
<dbReference type="OrthoDB" id="2919534at2759"/>
<reference evidence="4" key="1">
    <citation type="submission" date="2021-08" db="EMBL/GenBank/DDBJ databases">
        <title>WGS assembly of Ceratopteris richardii.</title>
        <authorList>
            <person name="Marchant D.B."/>
            <person name="Chen G."/>
            <person name="Jenkins J."/>
            <person name="Shu S."/>
            <person name="Leebens-Mack J."/>
            <person name="Grimwood J."/>
            <person name="Schmutz J."/>
            <person name="Soltis P."/>
            <person name="Soltis D."/>
            <person name="Chen Z.-H."/>
        </authorList>
    </citation>
    <scope>NUCLEOTIDE SEQUENCE</scope>
    <source>
        <strain evidence="4">Whitten #5841</strain>
        <tissue evidence="4">Leaf</tissue>
    </source>
</reference>
<keyword evidence="1" id="KW-0862">Zinc</keyword>